<dbReference type="AlphaFoldDB" id="A0A5B7GGM0"/>
<gene>
    <name evidence="3" type="ORF">E2C01_050671</name>
</gene>
<feature type="domain" description="Ig-like" evidence="2">
    <location>
        <begin position="1"/>
        <end position="33"/>
    </location>
</feature>
<evidence type="ECO:0000259" key="2">
    <source>
        <dbReference type="PROSITE" id="PS50835"/>
    </source>
</evidence>
<keyword evidence="1" id="KW-1133">Transmembrane helix</keyword>
<evidence type="ECO:0000256" key="1">
    <source>
        <dbReference type="SAM" id="Phobius"/>
    </source>
</evidence>
<keyword evidence="4" id="KW-1185">Reference proteome</keyword>
<protein>
    <recommendedName>
        <fullName evidence="2">Ig-like domain-containing protein</fullName>
    </recommendedName>
</protein>
<dbReference type="EMBL" id="VSRR010014180">
    <property type="protein sequence ID" value="MPC56706.1"/>
    <property type="molecule type" value="Genomic_DNA"/>
</dbReference>
<feature type="transmembrane region" description="Helical" evidence="1">
    <location>
        <begin position="109"/>
        <end position="130"/>
    </location>
</feature>
<dbReference type="OrthoDB" id="6366979at2759"/>
<dbReference type="SUPFAM" id="SSF48726">
    <property type="entry name" value="Immunoglobulin"/>
    <property type="match status" value="1"/>
</dbReference>
<sequence length="139" mass="15871">MNPASVREDHEVTLTCQSSPSLPRSNLTWTFDGVPLHPLTAPSVSPGAHGGMVTRSVVSVFFVFFLDFFLVLFLVLFLVVVHIHFLFFIFLSLLFLNLCYVIYLSFLGFFSLLFGVFIVFLLIFFHFSFYSARSFLFSS</sequence>
<reference evidence="3 4" key="1">
    <citation type="submission" date="2019-05" db="EMBL/GenBank/DDBJ databases">
        <title>Another draft genome of Portunus trituberculatus and its Hox gene families provides insights of decapod evolution.</title>
        <authorList>
            <person name="Jeong J.-H."/>
            <person name="Song I."/>
            <person name="Kim S."/>
            <person name="Choi T."/>
            <person name="Kim D."/>
            <person name="Ryu S."/>
            <person name="Kim W."/>
        </authorList>
    </citation>
    <scope>NUCLEOTIDE SEQUENCE [LARGE SCALE GENOMIC DNA]</scope>
    <source>
        <tissue evidence="3">Muscle</tissue>
    </source>
</reference>
<keyword evidence="1" id="KW-0472">Membrane</keyword>
<evidence type="ECO:0000313" key="4">
    <source>
        <dbReference type="Proteomes" id="UP000324222"/>
    </source>
</evidence>
<dbReference type="InterPro" id="IPR013783">
    <property type="entry name" value="Ig-like_fold"/>
</dbReference>
<keyword evidence="1" id="KW-0812">Transmembrane</keyword>
<proteinExistence type="predicted"/>
<dbReference type="InterPro" id="IPR036179">
    <property type="entry name" value="Ig-like_dom_sf"/>
</dbReference>
<comment type="caution">
    <text evidence="3">The sequence shown here is derived from an EMBL/GenBank/DDBJ whole genome shotgun (WGS) entry which is preliminary data.</text>
</comment>
<name>A0A5B7GGM0_PORTR</name>
<feature type="transmembrane region" description="Helical" evidence="1">
    <location>
        <begin position="57"/>
        <end position="78"/>
    </location>
</feature>
<evidence type="ECO:0000313" key="3">
    <source>
        <dbReference type="EMBL" id="MPC56706.1"/>
    </source>
</evidence>
<dbReference type="InterPro" id="IPR007110">
    <property type="entry name" value="Ig-like_dom"/>
</dbReference>
<dbReference type="Proteomes" id="UP000324222">
    <property type="component" value="Unassembled WGS sequence"/>
</dbReference>
<dbReference type="Gene3D" id="2.60.40.10">
    <property type="entry name" value="Immunoglobulins"/>
    <property type="match status" value="1"/>
</dbReference>
<accession>A0A5B7GGM0</accession>
<feature type="transmembrane region" description="Helical" evidence="1">
    <location>
        <begin position="85"/>
        <end position="103"/>
    </location>
</feature>
<organism evidence="3 4">
    <name type="scientific">Portunus trituberculatus</name>
    <name type="common">Swimming crab</name>
    <name type="synonym">Neptunus trituberculatus</name>
    <dbReference type="NCBI Taxonomy" id="210409"/>
    <lineage>
        <taxon>Eukaryota</taxon>
        <taxon>Metazoa</taxon>
        <taxon>Ecdysozoa</taxon>
        <taxon>Arthropoda</taxon>
        <taxon>Crustacea</taxon>
        <taxon>Multicrustacea</taxon>
        <taxon>Malacostraca</taxon>
        <taxon>Eumalacostraca</taxon>
        <taxon>Eucarida</taxon>
        <taxon>Decapoda</taxon>
        <taxon>Pleocyemata</taxon>
        <taxon>Brachyura</taxon>
        <taxon>Eubrachyura</taxon>
        <taxon>Portunoidea</taxon>
        <taxon>Portunidae</taxon>
        <taxon>Portuninae</taxon>
        <taxon>Portunus</taxon>
    </lineage>
</organism>
<dbReference type="PROSITE" id="PS50835">
    <property type="entry name" value="IG_LIKE"/>
    <property type="match status" value="1"/>
</dbReference>